<keyword evidence="5" id="KW-0804">Transcription</keyword>
<keyword evidence="3" id="KW-0805">Transcription regulation</keyword>
<dbReference type="Proteomes" id="UP000094296">
    <property type="component" value="Unassembled WGS sequence"/>
</dbReference>
<dbReference type="InterPro" id="IPR001789">
    <property type="entry name" value="Sig_transdc_resp-reg_receiver"/>
</dbReference>
<dbReference type="Pfam" id="PF00072">
    <property type="entry name" value="Response_reg"/>
    <property type="match status" value="1"/>
</dbReference>
<evidence type="ECO:0000256" key="2">
    <source>
        <dbReference type="ARBA" id="ARBA00023012"/>
    </source>
</evidence>
<dbReference type="PROSITE" id="PS51755">
    <property type="entry name" value="OMPR_PHOB"/>
    <property type="match status" value="1"/>
</dbReference>
<dbReference type="GO" id="GO:0000156">
    <property type="term" value="F:phosphorelay response regulator activity"/>
    <property type="evidence" value="ECO:0007669"/>
    <property type="project" value="TreeGrafter"/>
</dbReference>
<dbReference type="FunFam" id="1.10.10.10:FF:000018">
    <property type="entry name" value="DNA-binding response regulator ResD"/>
    <property type="match status" value="1"/>
</dbReference>
<feature type="domain" description="Response regulatory" evidence="8">
    <location>
        <begin position="4"/>
        <end position="117"/>
    </location>
</feature>
<feature type="DNA-binding region" description="OmpR/PhoB-type" evidence="7">
    <location>
        <begin position="131"/>
        <end position="228"/>
    </location>
</feature>
<dbReference type="InterPro" id="IPR011006">
    <property type="entry name" value="CheY-like_superfamily"/>
</dbReference>
<dbReference type="SUPFAM" id="SSF52172">
    <property type="entry name" value="CheY-like"/>
    <property type="match status" value="1"/>
</dbReference>
<reference evidence="10 11" key="1">
    <citation type="submission" date="2016-09" db="EMBL/GenBank/DDBJ databases">
        <title>Draft genome sequence for the type strain of Desulfuribacillus alkaliarsenatis AHT28, an obligately anaerobic, sulfidogenic bacterium isolated from Russian soda lake sediments.</title>
        <authorList>
            <person name="Abin C.A."/>
            <person name="Hollibaugh J.T."/>
        </authorList>
    </citation>
    <scope>NUCLEOTIDE SEQUENCE [LARGE SCALE GENOMIC DNA]</scope>
    <source>
        <strain evidence="10 11">AHT28</strain>
    </source>
</reference>
<dbReference type="InterPro" id="IPR001867">
    <property type="entry name" value="OmpR/PhoB-type_DNA-bd"/>
</dbReference>
<dbReference type="SMART" id="SM00862">
    <property type="entry name" value="Trans_reg_C"/>
    <property type="match status" value="1"/>
</dbReference>
<dbReference type="GO" id="GO:0032993">
    <property type="term" value="C:protein-DNA complex"/>
    <property type="evidence" value="ECO:0007669"/>
    <property type="project" value="TreeGrafter"/>
</dbReference>
<dbReference type="GO" id="GO:0000976">
    <property type="term" value="F:transcription cis-regulatory region binding"/>
    <property type="evidence" value="ECO:0007669"/>
    <property type="project" value="TreeGrafter"/>
</dbReference>
<dbReference type="Gene3D" id="3.40.50.2300">
    <property type="match status" value="1"/>
</dbReference>
<organism evidence="10 11">
    <name type="scientific">Desulfuribacillus alkaliarsenatis</name>
    <dbReference type="NCBI Taxonomy" id="766136"/>
    <lineage>
        <taxon>Bacteria</taxon>
        <taxon>Bacillati</taxon>
        <taxon>Bacillota</taxon>
        <taxon>Desulfuribacillia</taxon>
        <taxon>Desulfuribacillales</taxon>
        <taxon>Desulfuribacillaceae</taxon>
        <taxon>Desulfuribacillus</taxon>
    </lineage>
</organism>
<keyword evidence="11" id="KW-1185">Reference proteome</keyword>
<dbReference type="CDD" id="cd17574">
    <property type="entry name" value="REC_OmpR"/>
    <property type="match status" value="1"/>
</dbReference>
<evidence type="ECO:0000313" key="10">
    <source>
        <dbReference type="EMBL" id="OEF97486.1"/>
    </source>
</evidence>
<feature type="domain" description="OmpR/PhoB-type" evidence="9">
    <location>
        <begin position="131"/>
        <end position="228"/>
    </location>
</feature>
<dbReference type="SMART" id="SM00448">
    <property type="entry name" value="REC"/>
    <property type="match status" value="1"/>
</dbReference>
<name>A0A1E5G335_9FIRM</name>
<accession>A0A1E5G335</accession>
<dbReference type="InterPro" id="IPR036388">
    <property type="entry name" value="WH-like_DNA-bd_sf"/>
</dbReference>
<dbReference type="OrthoDB" id="2373414at2"/>
<keyword evidence="2" id="KW-0902">Two-component regulatory system</keyword>
<dbReference type="AlphaFoldDB" id="A0A1E5G335"/>
<protein>
    <submittedName>
        <fullName evidence="10">DNA-binding response regulator</fullName>
    </submittedName>
</protein>
<sequence>MDYKLLIVDDDLNIHEVLRLYLEREGYSLVFASDGSQGLDMFRKESPNLVILDIMLPIINGWEVCQLIRKDSEVPIVMLTSKDTTEDKLMGFDYGADDYVVKPFDPKEVVARVRALLKRSKVTNGNKMLDANIIIAGDIKANLATYEVLVNDKPIELKPKEIQLLFFLLKNPKTVFSREQLLDKVWGHEFYGETRTVDVHVKRLREKIGDNNGVNLKTIWGVGYKLEIETKG</sequence>
<evidence type="ECO:0000259" key="9">
    <source>
        <dbReference type="PROSITE" id="PS51755"/>
    </source>
</evidence>
<evidence type="ECO:0000256" key="6">
    <source>
        <dbReference type="PROSITE-ProRule" id="PRU00169"/>
    </source>
</evidence>
<dbReference type="STRING" id="766136.BHF68_04580"/>
<dbReference type="PROSITE" id="PS50110">
    <property type="entry name" value="RESPONSE_REGULATORY"/>
    <property type="match status" value="1"/>
</dbReference>
<evidence type="ECO:0000256" key="3">
    <source>
        <dbReference type="ARBA" id="ARBA00023015"/>
    </source>
</evidence>
<dbReference type="InterPro" id="IPR039420">
    <property type="entry name" value="WalR-like"/>
</dbReference>
<dbReference type="GO" id="GO:0006355">
    <property type="term" value="P:regulation of DNA-templated transcription"/>
    <property type="evidence" value="ECO:0007669"/>
    <property type="project" value="InterPro"/>
</dbReference>
<dbReference type="EMBL" id="MIJE01000011">
    <property type="protein sequence ID" value="OEF97486.1"/>
    <property type="molecule type" value="Genomic_DNA"/>
</dbReference>
<evidence type="ECO:0000256" key="7">
    <source>
        <dbReference type="PROSITE-ProRule" id="PRU01091"/>
    </source>
</evidence>
<evidence type="ECO:0000256" key="4">
    <source>
        <dbReference type="ARBA" id="ARBA00023125"/>
    </source>
</evidence>
<keyword evidence="1 6" id="KW-0597">Phosphoprotein</keyword>
<keyword evidence="4 7" id="KW-0238">DNA-binding</keyword>
<dbReference type="PANTHER" id="PTHR48111">
    <property type="entry name" value="REGULATOR OF RPOS"/>
    <property type="match status" value="1"/>
</dbReference>
<evidence type="ECO:0000256" key="1">
    <source>
        <dbReference type="ARBA" id="ARBA00022553"/>
    </source>
</evidence>
<dbReference type="CDD" id="cd00383">
    <property type="entry name" value="trans_reg_C"/>
    <property type="match status" value="1"/>
</dbReference>
<gene>
    <name evidence="10" type="ORF">BHF68_04580</name>
</gene>
<dbReference type="FunFam" id="3.40.50.2300:FF:000001">
    <property type="entry name" value="DNA-binding response regulator PhoB"/>
    <property type="match status" value="1"/>
</dbReference>
<dbReference type="Gene3D" id="6.10.250.690">
    <property type="match status" value="1"/>
</dbReference>
<proteinExistence type="predicted"/>
<evidence type="ECO:0000256" key="5">
    <source>
        <dbReference type="ARBA" id="ARBA00023163"/>
    </source>
</evidence>
<evidence type="ECO:0000313" key="11">
    <source>
        <dbReference type="Proteomes" id="UP000094296"/>
    </source>
</evidence>
<dbReference type="PANTHER" id="PTHR48111:SF40">
    <property type="entry name" value="PHOSPHATE REGULON TRANSCRIPTIONAL REGULATORY PROTEIN PHOB"/>
    <property type="match status" value="1"/>
</dbReference>
<feature type="modified residue" description="4-aspartylphosphate" evidence="6">
    <location>
        <position position="53"/>
    </location>
</feature>
<dbReference type="Pfam" id="PF00486">
    <property type="entry name" value="Trans_reg_C"/>
    <property type="match status" value="1"/>
</dbReference>
<evidence type="ECO:0000259" key="8">
    <source>
        <dbReference type="PROSITE" id="PS50110"/>
    </source>
</evidence>
<dbReference type="Gene3D" id="1.10.10.10">
    <property type="entry name" value="Winged helix-like DNA-binding domain superfamily/Winged helix DNA-binding domain"/>
    <property type="match status" value="1"/>
</dbReference>
<dbReference type="RefSeq" id="WP_069642884.1">
    <property type="nucleotide sequence ID" value="NZ_MIJE01000011.1"/>
</dbReference>
<comment type="caution">
    <text evidence="10">The sequence shown here is derived from an EMBL/GenBank/DDBJ whole genome shotgun (WGS) entry which is preliminary data.</text>
</comment>
<dbReference type="GO" id="GO:0005829">
    <property type="term" value="C:cytosol"/>
    <property type="evidence" value="ECO:0007669"/>
    <property type="project" value="TreeGrafter"/>
</dbReference>